<comment type="similarity">
    <text evidence="3">Belongs to the EIF-2B alpha/beta/delta subunits family. MtnA subfamily.</text>
</comment>
<dbReference type="GO" id="GO:0046523">
    <property type="term" value="F:S-methyl-5-thioribose-1-phosphate isomerase activity"/>
    <property type="evidence" value="ECO:0007669"/>
    <property type="project" value="UniProtKB-UniRule"/>
</dbReference>
<protein>
    <recommendedName>
        <fullName evidence="3">Methylthioribose-1-phosphate isomerase</fullName>
        <shortName evidence="3">M1Pi</shortName>
        <shortName evidence="3">MTR-1-P isomerase</shortName>
        <ecNumber evidence="3">5.3.1.23</ecNumber>
    </recommendedName>
    <alternativeName>
        <fullName evidence="3">S-methyl-5-thioribose-1-phosphate isomerase</fullName>
    </alternativeName>
</protein>
<dbReference type="PANTHER" id="PTHR43475">
    <property type="entry name" value="METHYLTHIORIBOSE-1-PHOSPHATE ISOMERASE"/>
    <property type="match status" value="1"/>
</dbReference>
<feature type="binding site" evidence="3">
    <location>
        <position position="203"/>
    </location>
    <ligand>
        <name>substrate</name>
    </ligand>
</feature>
<evidence type="ECO:0000313" key="5">
    <source>
        <dbReference type="Proteomes" id="UP000663722"/>
    </source>
</evidence>
<feature type="binding site" evidence="3">
    <location>
        <begin position="53"/>
        <end position="55"/>
    </location>
    <ligand>
        <name>substrate</name>
    </ligand>
</feature>
<dbReference type="InterPro" id="IPR027363">
    <property type="entry name" value="M1Pi_N"/>
</dbReference>
<dbReference type="InterPro" id="IPR011559">
    <property type="entry name" value="Initiation_fac_2B_a/b/d"/>
</dbReference>
<keyword evidence="5" id="KW-1185">Reference proteome</keyword>
<dbReference type="KEGG" id="dmm:dnm_081700"/>
<name>A0A975BVV9_9BACT</name>
<feature type="binding site" evidence="3">
    <location>
        <begin position="254"/>
        <end position="255"/>
    </location>
    <ligand>
        <name>substrate</name>
    </ligand>
</feature>
<dbReference type="SUPFAM" id="SSF100950">
    <property type="entry name" value="NagB/RpiA/CoA transferase-like"/>
    <property type="match status" value="1"/>
</dbReference>
<reference evidence="4" key="1">
    <citation type="journal article" date="2021" name="Microb. Physiol.">
        <title>Proteogenomic Insights into the Physiology of Marine, Sulfate-Reducing, Filamentous Desulfonema limicola and Desulfonema magnum.</title>
        <authorList>
            <person name="Schnaars V."/>
            <person name="Wohlbrand L."/>
            <person name="Scheve S."/>
            <person name="Hinrichs C."/>
            <person name="Reinhardt R."/>
            <person name="Rabus R."/>
        </authorList>
    </citation>
    <scope>NUCLEOTIDE SEQUENCE</scope>
    <source>
        <strain evidence="4">4be13</strain>
    </source>
</reference>
<dbReference type="PANTHER" id="PTHR43475:SF1">
    <property type="entry name" value="METHYLTHIORIBOSE-1-PHOSPHATE ISOMERASE"/>
    <property type="match status" value="1"/>
</dbReference>
<dbReference type="InterPro" id="IPR000649">
    <property type="entry name" value="IF-2B-related"/>
</dbReference>
<dbReference type="Proteomes" id="UP000663722">
    <property type="component" value="Chromosome"/>
</dbReference>
<organism evidence="4 5">
    <name type="scientific">Desulfonema magnum</name>
    <dbReference type="NCBI Taxonomy" id="45655"/>
    <lineage>
        <taxon>Bacteria</taxon>
        <taxon>Pseudomonadati</taxon>
        <taxon>Thermodesulfobacteriota</taxon>
        <taxon>Desulfobacteria</taxon>
        <taxon>Desulfobacterales</taxon>
        <taxon>Desulfococcaceae</taxon>
        <taxon>Desulfonema</taxon>
    </lineage>
</organism>
<dbReference type="HAMAP" id="MF_01678">
    <property type="entry name" value="Salvage_MtnA"/>
    <property type="match status" value="1"/>
</dbReference>
<dbReference type="InterPro" id="IPR042529">
    <property type="entry name" value="IF_2B-like_C"/>
</dbReference>
<dbReference type="FunFam" id="1.20.120.420:FF:000003">
    <property type="entry name" value="Methylthioribose-1-phosphate isomerase"/>
    <property type="match status" value="1"/>
</dbReference>
<keyword evidence="3" id="KW-0486">Methionine biosynthesis</keyword>
<comment type="catalytic activity">
    <reaction evidence="3">
        <text>5-(methylsulfanyl)-alpha-D-ribose 1-phosphate = 5-(methylsulfanyl)-D-ribulose 1-phosphate</text>
        <dbReference type="Rhea" id="RHEA:19989"/>
        <dbReference type="ChEBI" id="CHEBI:58533"/>
        <dbReference type="ChEBI" id="CHEBI:58548"/>
        <dbReference type="EC" id="5.3.1.23"/>
    </reaction>
</comment>
<dbReference type="InterPro" id="IPR005251">
    <property type="entry name" value="IF-M1Pi"/>
</dbReference>
<dbReference type="Gene3D" id="1.20.120.420">
    <property type="entry name" value="translation initiation factor eif-2b, domain 1"/>
    <property type="match status" value="1"/>
</dbReference>
<proteinExistence type="inferred from homology"/>
<accession>A0A975BVV9</accession>
<dbReference type="Pfam" id="PF01008">
    <property type="entry name" value="IF-2B"/>
    <property type="match status" value="1"/>
</dbReference>
<gene>
    <name evidence="3 4" type="primary">mtnA</name>
    <name evidence="4" type="ORF">dnm_081700</name>
</gene>
<evidence type="ECO:0000256" key="1">
    <source>
        <dbReference type="ARBA" id="ARBA00022605"/>
    </source>
</evidence>
<dbReference type="EC" id="5.3.1.23" evidence="3"/>
<dbReference type="Gene3D" id="3.40.50.10470">
    <property type="entry name" value="Translation initiation factor eif-2b, domain 2"/>
    <property type="match status" value="1"/>
</dbReference>
<comment type="pathway">
    <text evidence="3">Amino-acid biosynthesis; L-methionine biosynthesis via salvage pathway; L-methionine from S-methyl-5-thio-alpha-D-ribose 1-phosphate: step 1/6.</text>
</comment>
<dbReference type="AlphaFoldDB" id="A0A975BVV9"/>
<dbReference type="RefSeq" id="WP_207683752.1">
    <property type="nucleotide sequence ID" value="NZ_CP061800.1"/>
</dbReference>
<evidence type="ECO:0000256" key="3">
    <source>
        <dbReference type="HAMAP-Rule" id="MF_01678"/>
    </source>
</evidence>
<sequence>MKADEKNIRPIWFDNDSETVKIIDQRLLPHEFVITDLSTADDVIMAIKEMYVRGAPLIGVTGAYGVYLAAVHSKTEDELIRECERLKAARPTAVNLVWGVDKVLSEVLKKENVSERIDTARKEAAVIAEFEAENCRKIGEYGVSLIEAISRKKHGKPVNLLTHCNAGWLACIEYGTATAPMYAAYEKGIDIHVWVDETRPLNQGARLTAWELGRHGIQHTVITDNAGGHLMQHGMVDMVIVGTDRTTYTGDVANKIGTYLKALAAKDNNIPFYVALPSTTFDWTLRDGLAEIPIEERDPDEVRYIQGADHTSPLKACGQEISPDEIKYVQNSEQHTIRSVLVPPENSPAANYAFDVTPARLVTGFITERGSCKATEEEIKRLFPD</sequence>
<comment type="function">
    <text evidence="3">Catalyzes the interconversion of methylthioribose-1-phosphate (MTR-1-P) into methylthioribulose-1-phosphate (MTRu-1-P).</text>
</comment>
<dbReference type="GO" id="GO:0019509">
    <property type="term" value="P:L-methionine salvage from methylthioadenosine"/>
    <property type="evidence" value="ECO:0007669"/>
    <property type="project" value="UniProtKB-UniRule"/>
</dbReference>
<feature type="active site" description="Proton donor" evidence="3">
    <location>
        <position position="244"/>
    </location>
</feature>
<feature type="binding site" evidence="3">
    <location>
        <position position="90"/>
    </location>
    <ligand>
        <name>substrate</name>
    </ligand>
</feature>
<feature type="site" description="Transition state stabilizer" evidence="3">
    <location>
        <position position="164"/>
    </location>
</feature>
<dbReference type="NCBIfam" id="NF004326">
    <property type="entry name" value="PRK05720.1"/>
    <property type="match status" value="1"/>
</dbReference>
<keyword evidence="2 3" id="KW-0413">Isomerase</keyword>
<dbReference type="EMBL" id="CP061800">
    <property type="protein sequence ID" value="QTA92095.1"/>
    <property type="molecule type" value="Genomic_DNA"/>
</dbReference>
<dbReference type="NCBIfam" id="TIGR00524">
    <property type="entry name" value="eIF-2B_rel"/>
    <property type="match status" value="1"/>
</dbReference>
<dbReference type="NCBIfam" id="TIGR00512">
    <property type="entry name" value="salvage_mtnA"/>
    <property type="match status" value="1"/>
</dbReference>
<evidence type="ECO:0000313" key="4">
    <source>
        <dbReference type="EMBL" id="QTA92095.1"/>
    </source>
</evidence>
<keyword evidence="1 3" id="KW-0028">Amino-acid biosynthesis</keyword>
<evidence type="ECO:0000256" key="2">
    <source>
        <dbReference type="ARBA" id="ARBA00023235"/>
    </source>
</evidence>
<dbReference type="InterPro" id="IPR037171">
    <property type="entry name" value="NagB/RpiA_transferase-like"/>
</dbReference>